<dbReference type="Proteomes" id="UP000000844">
    <property type="component" value="Chromosome"/>
</dbReference>
<dbReference type="AlphaFoldDB" id="D3PYX9"/>
<evidence type="ECO:0000313" key="1">
    <source>
        <dbReference type="EMBL" id="ADD45408.1"/>
    </source>
</evidence>
<protein>
    <submittedName>
        <fullName evidence="1">Aminoglycoside phosphotransferase</fullName>
    </submittedName>
</protein>
<proteinExistence type="predicted"/>
<dbReference type="RefSeq" id="WP_013020979.1">
    <property type="nucleotide sequence ID" value="NC_013947.1"/>
</dbReference>
<dbReference type="OrthoDB" id="115252at2"/>
<dbReference type="KEGG" id="sna:Snas_5778"/>
<keyword evidence="2" id="KW-1185">Reference proteome</keyword>
<dbReference type="EMBL" id="CP001778">
    <property type="protein sequence ID" value="ADD45408.1"/>
    <property type="molecule type" value="Genomic_DNA"/>
</dbReference>
<evidence type="ECO:0000313" key="2">
    <source>
        <dbReference type="Proteomes" id="UP000000844"/>
    </source>
</evidence>
<dbReference type="InterPro" id="IPR011009">
    <property type="entry name" value="Kinase-like_dom_sf"/>
</dbReference>
<dbReference type="STRING" id="446470.Snas_5778"/>
<reference evidence="1 2" key="1">
    <citation type="journal article" date="2009" name="Stand. Genomic Sci.">
        <title>Complete genome sequence of Stackebrandtia nassauensis type strain (LLR-40K-21).</title>
        <authorList>
            <person name="Munk C."/>
            <person name="Lapidus A."/>
            <person name="Copeland A."/>
            <person name="Jando M."/>
            <person name="Mayilraj S."/>
            <person name="Glavina Del Rio T."/>
            <person name="Nolan M."/>
            <person name="Chen F."/>
            <person name="Lucas S."/>
            <person name="Tice H."/>
            <person name="Cheng J.F."/>
            <person name="Han C."/>
            <person name="Detter J.C."/>
            <person name="Bruce D."/>
            <person name="Goodwin L."/>
            <person name="Chain P."/>
            <person name="Pitluck S."/>
            <person name="Goker M."/>
            <person name="Ovchinikova G."/>
            <person name="Pati A."/>
            <person name="Ivanova N."/>
            <person name="Mavromatis K."/>
            <person name="Chen A."/>
            <person name="Palaniappan K."/>
            <person name="Land M."/>
            <person name="Hauser L."/>
            <person name="Chang Y.J."/>
            <person name="Jeffries C.D."/>
            <person name="Bristow J."/>
            <person name="Eisen J.A."/>
            <person name="Markowitz V."/>
            <person name="Hugenholtz P."/>
            <person name="Kyrpides N.C."/>
            <person name="Klenk H.P."/>
        </authorList>
    </citation>
    <scope>NUCLEOTIDE SEQUENCE [LARGE SCALE GENOMIC DNA]</scope>
    <source>
        <strain evidence="2">DSM 44728 / CIP 108903 / NRRL B-16338 / NBRC 102104 / LLR-40K-21</strain>
    </source>
</reference>
<keyword evidence="1" id="KW-0808">Transferase</keyword>
<sequence length="316" mass="34554">MSEFMSPEQLADRTERALTAAAEAGRDLGLEVTEPTVLYDSFSVVVHLKPSPVVVRMPTVLPTFLTDLDTQSQRQRLELDVAGWLARQGLPVVTPSPLVPAEPVRRNGFSMTFWQFVEHDQSAEPDYVANAAAAAKLHHNLRDYPGQLSFMSVLDMIPSCLDELGAMPELIDAADLDRARAEWELLEPVLGSPEGFARAFPDAEVRPIHGDSPPFNMIPTADGLLYSDFEDPTLGPVEWDLTLVGPDGEAAYNEAAQALGMRTLDERLLAVLTSTRMLQVVACLAMVPQMPPMLDGLKEAMEHWRNLPLAGGLGEG</sequence>
<dbReference type="GO" id="GO:0016740">
    <property type="term" value="F:transferase activity"/>
    <property type="evidence" value="ECO:0007669"/>
    <property type="project" value="UniProtKB-KW"/>
</dbReference>
<dbReference type="SUPFAM" id="SSF56112">
    <property type="entry name" value="Protein kinase-like (PK-like)"/>
    <property type="match status" value="1"/>
</dbReference>
<name>D3PYX9_STANL</name>
<dbReference type="eggNOG" id="COG0510">
    <property type="taxonomic scope" value="Bacteria"/>
</dbReference>
<gene>
    <name evidence="1" type="ordered locus">Snas_5778</name>
</gene>
<dbReference type="HOGENOM" id="CLU_076339_0_0_11"/>
<organism evidence="1 2">
    <name type="scientific">Stackebrandtia nassauensis (strain DSM 44728 / CIP 108903 / NRRL B-16338 / NBRC 102104 / LLR-40K-21)</name>
    <dbReference type="NCBI Taxonomy" id="446470"/>
    <lineage>
        <taxon>Bacteria</taxon>
        <taxon>Bacillati</taxon>
        <taxon>Actinomycetota</taxon>
        <taxon>Actinomycetes</taxon>
        <taxon>Glycomycetales</taxon>
        <taxon>Glycomycetaceae</taxon>
        <taxon>Stackebrandtia</taxon>
    </lineage>
</organism>
<accession>D3PYX9</accession>